<feature type="region of interest" description="Disordered" evidence="1">
    <location>
        <begin position="169"/>
        <end position="231"/>
    </location>
</feature>
<feature type="compositionally biased region" description="Basic and acidic residues" evidence="1">
    <location>
        <begin position="206"/>
        <end position="231"/>
    </location>
</feature>
<evidence type="ECO:0000256" key="1">
    <source>
        <dbReference type="SAM" id="MobiDB-lite"/>
    </source>
</evidence>
<gene>
    <name evidence="2" type="ORF">Tci_014457</name>
</gene>
<evidence type="ECO:0000313" key="2">
    <source>
        <dbReference type="EMBL" id="GEU42479.1"/>
    </source>
</evidence>
<dbReference type="EMBL" id="BKCJ010001574">
    <property type="protein sequence ID" value="GEU42479.1"/>
    <property type="molecule type" value="Genomic_DNA"/>
</dbReference>
<accession>A0A6L2K0C9</accession>
<feature type="compositionally biased region" description="Basic and acidic residues" evidence="1">
    <location>
        <begin position="169"/>
        <end position="183"/>
    </location>
</feature>
<dbReference type="AlphaFoldDB" id="A0A6L2K0C9"/>
<sequence>MSDRRGDSKVKMTERKTDPIRLDFEEEDTEARDHRIVKGKEVVNDKLKKPFKEALRMPLTRGIIEFSGLEYKMPTNIKLYDARGWFVRLPANNIIAWSDIREAFAARYLVRRACFREPHEITKIVRKVNESLTAFKERVSEAFLGQGPNDCDEIMRRLDDFVRSKKDFAQTELPKGETGEQHRKSYFPSAGKEDRPYRNNYMGDTQKNDNRNHNRGRDNYVPYKGRDNRAP</sequence>
<evidence type="ECO:0008006" key="3">
    <source>
        <dbReference type="Google" id="ProtNLM"/>
    </source>
</evidence>
<reference evidence="2" key="1">
    <citation type="journal article" date="2019" name="Sci. Rep.">
        <title>Draft genome of Tanacetum cinerariifolium, the natural source of mosquito coil.</title>
        <authorList>
            <person name="Yamashiro T."/>
            <person name="Shiraishi A."/>
            <person name="Satake H."/>
            <person name="Nakayama K."/>
        </authorList>
    </citation>
    <scope>NUCLEOTIDE SEQUENCE</scope>
</reference>
<organism evidence="2">
    <name type="scientific">Tanacetum cinerariifolium</name>
    <name type="common">Dalmatian daisy</name>
    <name type="synonym">Chrysanthemum cinerariifolium</name>
    <dbReference type="NCBI Taxonomy" id="118510"/>
    <lineage>
        <taxon>Eukaryota</taxon>
        <taxon>Viridiplantae</taxon>
        <taxon>Streptophyta</taxon>
        <taxon>Embryophyta</taxon>
        <taxon>Tracheophyta</taxon>
        <taxon>Spermatophyta</taxon>
        <taxon>Magnoliopsida</taxon>
        <taxon>eudicotyledons</taxon>
        <taxon>Gunneridae</taxon>
        <taxon>Pentapetalae</taxon>
        <taxon>asterids</taxon>
        <taxon>campanulids</taxon>
        <taxon>Asterales</taxon>
        <taxon>Asteraceae</taxon>
        <taxon>Asteroideae</taxon>
        <taxon>Anthemideae</taxon>
        <taxon>Anthemidinae</taxon>
        <taxon>Tanacetum</taxon>
    </lineage>
</organism>
<proteinExistence type="predicted"/>
<protein>
    <recommendedName>
        <fullName evidence="3">Reverse transcriptase domain-containing protein</fullName>
    </recommendedName>
</protein>
<comment type="caution">
    <text evidence="2">The sequence shown here is derived from an EMBL/GenBank/DDBJ whole genome shotgun (WGS) entry which is preliminary data.</text>
</comment>
<name>A0A6L2K0C9_TANCI</name>